<feature type="compositionally biased region" description="Polar residues" evidence="1">
    <location>
        <begin position="359"/>
        <end position="385"/>
    </location>
</feature>
<reference evidence="2" key="1">
    <citation type="submission" date="2021-04" db="EMBL/GenBank/DDBJ databases">
        <authorList>
            <consortium name="Molecular Ecology Group"/>
        </authorList>
    </citation>
    <scope>NUCLEOTIDE SEQUENCE</scope>
</reference>
<dbReference type="Proteomes" id="UP000678393">
    <property type="component" value="Unassembled WGS sequence"/>
</dbReference>
<evidence type="ECO:0000313" key="3">
    <source>
        <dbReference type="Proteomes" id="UP000678393"/>
    </source>
</evidence>
<name>A0A8S3ZN54_9EUPU</name>
<gene>
    <name evidence="2" type="ORF">CUNI_LOCUS14324</name>
</gene>
<protein>
    <submittedName>
        <fullName evidence="2">Uncharacterized protein</fullName>
    </submittedName>
</protein>
<dbReference type="AlphaFoldDB" id="A0A8S3ZN54"/>
<comment type="caution">
    <text evidence="2">The sequence shown here is derived from an EMBL/GenBank/DDBJ whole genome shotgun (WGS) entry which is preliminary data.</text>
</comment>
<keyword evidence="3" id="KW-1185">Reference proteome</keyword>
<feature type="region of interest" description="Disordered" evidence="1">
    <location>
        <begin position="359"/>
        <end position="396"/>
    </location>
</feature>
<evidence type="ECO:0000313" key="2">
    <source>
        <dbReference type="EMBL" id="CAG5128766.1"/>
    </source>
</evidence>
<feature type="non-terminal residue" evidence="2">
    <location>
        <position position="1"/>
    </location>
</feature>
<sequence>MRIVIQVLYALTVASETFCRTVKLMDPKIVSPCNNSARANKDNFTATVLGQGLVPRNAPDNWAGLMAITVFRPGQPFFRVTCTGIYFTSGCNINDCMKCVNRNNEIVFNVELILENIDSKGLLRMEWLENDMPFVYSDRNYTLPEIVDGNNYNMTLTVHGPSQPTAGNECQFPKYVHTANIFQLCCLSKVTPCFAQIKVGETVVATDRAPCVTYVPTSNSTVNMVLKYSLCTKTDYIIGHRCSVQSGVLTTVRTTARTATTRILTTRATTARTATTRRLTTVRTTARTPTTRTLTTVRTTARTATTRIFTTRATTGRTATTSLLTTRATTGRTATTSILTTRDTTDRAATTSLETSTIDGGLETSTISGGLETSTIDDGLETTTIDDGLETSTGDD</sequence>
<accession>A0A8S3ZN54</accession>
<evidence type="ECO:0000256" key="1">
    <source>
        <dbReference type="SAM" id="MobiDB-lite"/>
    </source>
</evidence>
<organism evidence="2 3">
    <name type="scientific">Candidula unifasciata</name>
    <dbReference type="NCBI Taxonomy" id="100452"/>
    <lineage>
        <taxon>Eukaryota</taxon>
        <taxon>Metazoa</taxon>
        <taxon>Spiralia</taxon>
        <taxon>Lophotrochozoa</taxon>
        <taxon>Mollusca</taxon>
        <taxon>Gastropoda</taxon>
        <taxon>Heterobranchia</taxon>
        <taxon>Euthyneura</taxon>
        <taxon>Panpulmonata</taxon>
        <taxon>Eupulmonata</taxon>
        <taxon>Stylommatophora</taxon>
        <taxon>Helicina</taxon>
        <taxon>Helicoidea</taxon>
        <taxon>Geomitridae</taxon>
        <taxon>Candidula</taxon>
    </lineage>
</organism>
<proteinExistence type="predicted"/>
<feature type="compositionally biased region" description="Acidic residues" evidence="1">
    <location>
        <begin position="387"/>
        <end position="396"/>
    </location>
</feature>
<dbReference type="EMBL" id="CAJHNH020003212">
    <property type="protein sequence ID" value="CAG5128766.1"/>
    <property type="molecule type" value="Genomic_DNA"/>
</dbReference>